<dbReference type="NCBIfam" id="NF033580">
    <property type="entry name" value="transpos_IS5_3"/>
    <property type="match status" value="1"/>
</dbReference>
<dbReference type="Pfam" id="PF01609">
    <property type="entry name" value="DDE_Tnp_1"/>
    <property type="match status" value="1"/>
</dbReference>
<proteinExistence type="predicted"/>
<dbReference type="PANTHER" id="PTHR30007">
    <property type="entry name" value="PHP DOMAIN PROTEIN"/>
    <property type="match status" value="1"/>
</dbReference>
<feature type="domain" description="Transposase IS4-like" evidence="2">
    <location>
        <begin position="118"/>
        <end position="270"/>
    </location>
</feature>
<accession>A0ABW2E6E3</accession>
<evidence type="ECO:0000313" key="5">
    <source>
        <dbReference type="Proteomes" id="UP001596409"/>
    </source>
</evidence>
<protein>
    <submittedName>
        <fullName evidence="4">IS5 family transposase</fullName>
    </submittedName>
</protein>
<feature type="region of interest" description="Disordered" evidence="1">
    <location>
        <begin position="283"/>
        <end position="307"/>
    </location>
</feature>
<dbReference type="Pfam" id="PF13340">
    <property type="entry name" value="DUF4096"/>
    <property type="match status" value="1"/>
</dbReference>
<dbReference type="Proteomes" id="UP001596409">
    <property type="component" value="Unassembled WGS sequence"/>
</dbReference>
<evidence type="ECO:0000256" key="1">
    <source>
        <dbReference type="SAM" id="MobiDB-lite"/>
    </source>
</evidence>
<sequence length="311" mass="35356">MPCPVAEAFVELAVSGLGGGYPSDLTDEQWALVEPLLPPARVGPKGGRREKHPRRRIVDAIFYVVRTRCAWRQLPKDFAPWPTVYWYFTWWHDHGTVERIHDALRGQVREADGRDVEPSAGLIDSQSVRTADTVPAATRGFDAGKRVKGRKRFIVTDTLGLLLAVHGAAASVQDRDGAMRPLLWTRLDYPGVRKVWADQGFAGRLVEWNARILGRDLEVLRKDHGQRGFQVQPKRWAVERTFSWLTAHRRLARDYETSPAHSETMIRWAMIGIMVRRLTRGRAATRPGPRHLVRQSSQTTRRPLTDGCCCR</sequence>
<dbReference type="RefSeq" id="WP_229881357.1">
    <property type="nucleotide sequence ID" value="NZ_BMWA01000020.1"/>
</dbReference>
<gene>
    <name evidence="4" type="ORF">ACFQMH_22110</name>
</gene>
<dbReference type="InterPro" id="IPR025161">
    <property type="entry name" value="IS402-like_dom"/>
</dbReference>
<keyword evidence="5" id="KW-1185">Reference proteome</keyword>
<dbReference type="PANTHER" id="PTHR30007:SF0">
    <property type="entry name" value="TRANSPOSASE"/>
    <property type="match status" value="1"/>
</dbReference>
<name>A0ABW2E6E3_9ACTN</name>
<dbReference type="InterPro" id="IPR002559">
    <property type="entry name" value="Transposase_11"/>
</dbReference>
<evidence type="ECO:0000313" key="4">
    <source>
        <dbReference type="EMBL" id="MFC7014367.1"/>
    </source>
</evidence>
<organism evidence="4 5">
    <name type="scientific">Streptomyces viridiviolaceus</name>
    <dbReference type="NCBI Taxonomy" id="68282"/>
    <lineage>
        <taxon>Bacteria</taxon>
        <taxon>Bacillati</taxon>
        <taxon>Actinomycetota</taxon>
        <taxon>Actinomycetes</taxon>
        <taxon>Kitasatosporales</taxon>
        <taxon>Streptomycetaceae</taxon>
        <taxon>Streptomyces</taxon>
    </lineage>
</organism>
<dbReference type="EMBL" id="JBHSYM010000048">
    <property type="protein sequence ID" value="MFC7014367.1"/>
    <property type="molecule type" value="Genomic_DNA"/>
</dbReference>
<feature type="domain" description="Insertion element IS402-like" evidence="3">
    <location>
        <begin position="25"/>
        <end position="101"/>
    </location>
</feature>
<evidence type="ECO:0000259" key="2">
    <source>
        <dbReference type="Pfam" id="PF01609"/>
    </source>
</evidence>
<evidence type="ECO:0000259" key="3">
    <source>
        <dbReference type="Pfam" id="PF13340"/>
    </source>
</evidence>
<reference evidence="5" key="1">
    <citation type="journal article" date="2019" name="Int. J. Syst. Evol. Microbiol.">
        <title>The Global Catalogue of Microorganisms (GCM) 10K type strain sequencing project: providing services to taxonomists for standard genome sequencing and annotation.</title>
        <authorList>
            <consortium name="The Broad Institute Genomics Platform"/>
            <consortium name="The Broad Institute Genome Sequencing Center for Infectious Disease"/>
            <person name="Wu L."/>
            <person name="Ma J."/>
        </authorList>
    </citation>
    <scope>NUCLEOTIDE SEQUENCE [LARGE SCALE GENOMIC DNA]</scope>
    <source>
        <strain evidence="5">JCM 4855</strain>
    </source>
</reference>
<comment type="caution">
    <text evidence="4">The sequence shown here is derived from an EMBL/GenBank/DDBJ whole genome shotgun (WGS) entry which is preliminary data.</text>
</comment>